<dbReference type="AlphaFoldDB" id="A0A5A9PL41"/>
<keyword evidence="5" id="KW-0862">Zinc</keyword>
<evidence type="ECO:0000256" key="6">
    <source>
        <dbReference type="ARBA" id="ARBA00023242"/>
    </source>
</evidence>
<dbReference type="FunFam" id="3.30.160.60:FF:002343">
    <property type="entry name" value="Zinc finger protein 33A"/>
    <property type="match status" value="1"/>
</dbReference>
<feature type="compositionally biased region" description="Polar residues" evidence="8">
    <location>
        <begin position="179"/>
        <end position="190"/>
    </location>
</feature>
<evidence type="ECO:0000256" key="3">
    <source>
        <dbReference type="ARBA" id="ARBA00022737"/>
    </source>
</evidence>
<dbReference type="EMBL" id="SOYY01000004">
    <property type="protein sequence ID" value="KAA0721729.1"/>
    <property type="molecule type" value="Genomic_DNA"/>
</dbReference>
<name>A0A5A9PL41_9TELE</name>
<dbReference type="GO" id="GO:0000978">
    <property type="term" value="F:RNA polymerase II cis-regulatory region sequence-specific DNA binding"/>
    <property type="evidence" value="ECO:0007669"/>
    <property type="project" value="TreeGrafter"/>
</dbReference>
<dbReference type="SUPFAM" id="SSF57667">
    <property type="entry name" value="beta-beta-alpha zinc fingers"/>
    <property type="match status" value="2"/>
</dbReference>
<keyword evidence="6" id="KW-0539">Nucleus</keyword>
<dbReference type="InterPro" id="IPR036236">
    <property type="entry name" value="Znf_C2H2_sf"/>
</dbReference>
<dbReference type="PROSITE" id="PS50157">
    <property type="entry name" value="ZINC_FINGER_C2H2_2"/>
    <property type="match status" value="4"/>
</dbReference>
<accession>A0A5A9PL41</accession>
<dbReference type="FunFam" id="3.30.160.60:FF:000522">
    <property type="entry name" value="zinc finger protein 285"/>
    <property type="match status" value="1"/>
</dbReference>
<dbReference type="SMART" id="SM00355">
    <property type="entry name" value="ZnF_C2H2"/>
    <property type="match status" value="4"/>
</dbReference>
<proteinExistence type="predicted"/>
<dbReference type="GO" id="GO:0000981">
    <property type="term" value="F:DNA-binding transcription factor activity, RNA polymerase II-specific"/>
    <property type="evidence" value="ECO:0007669"/>
    <property type="project" value="TreeGrafter"/>
</dbReference>
<comment type="caution">
    <text evidence="10">The sequence shown here is derived from an EMBL/GenBank/DDBJ whole genome shotgun (WGS) entry which is preliminary data.</text>
</comment>
<evidence type="ECO:0000256" key="1">
    <source>
        <dbReference type="ARBA" id="ARBA00004123"/>
    </source>
</evidence>
<evidence type="ECO:0000313" key="10">
    <source>
        <dbReference type="EMBL" id="KAA0721729.1"/>
    </source>
</evidence>
<dbReference type="InterPro" id="IPR013087">
    <property type="entry name" value="Znf_C2H2_type"/>
</dbReference>
<feature type="compositionally biased region" description="Acidic residues" evidence="8">
    <location>
        <begin position="166"/>
        <end position="178"/>
    </location>
</feature>
<feature type="region of interest" description="Disordered" evidence="8">
    <location>
        <begin position="289"/>
        <end position="319"/>
    </location>
</feature>
<evidence type="ECO:0000259" key="9">
    <source>
        <dbReference type="PROSITE" id="PS50157"/>
    </source>
</evidence>
<dbReference type="PROSITE" id="PS00028">
    <property type="entry name" value="ZINC_FINGER_C2H2_1"/>
    <property type="match status" value="3"/>
</dbReference>
<organism evidence="10 11">
    <name type="scientific">Triplophysa tibetana</name>
    <dbReference type="NCBI Taxonomy" id="1572043"/>
    <lineage>
        <taxon>Eukaryota</taxon>
        <taxon>Metazoa</taxon>
        <taxon>Chordata</taxon>
        <taxon>Craniata</taxon>
        <taxon>Vertebrata</taxon>
        <taxon>Euteleostomi</taxon>
        <taxon>Actinopterygii</taxon>
        <taxon>Neopterygii</taxon>
        <taxon>Teleostei</taxon>
        <taxon>Ostariophysi</taxon>
        <taxon>Cypriniformes</taxon>
        <taxon>Nemacheilidae</taxon>
        <taxon>Triplophysa</taxon>
    </lineage>
</organism>
<protein>
    <recommendedName>
        <fullName evidence="9">C2H2-type domain-containing protein</fullName>
    </recommendedName>
</protein>
<evidence type="ECO:0000256" key="4">
    <source>
        <dbReference type="ARBA" id="ARBA00022771"/>
    </source>
</evidence>
<evidence type="ECO:0000256" key="8">
    <source>
        <dbReference type="SAM" id="MobiDB-lite"/>
    </source>
</evidence>
<keyword evidence="4 7" id="KW-0863">Zinc-finger</keyword>
<keyword evidence="11" id="KW-1185">Reference proteome</keyword>
<keyword evidence="2" id="KW-0479">Metal-binding</keyword>
<evidence type="ECO:0000256" key="7">
    <source>
        <dbReference type="PROSITE-ProRule" id="PRU00042"/>
    </source>
</evidence>
<dbReference type="Gene3D" id="3.30.160.60">
    <property type="entry name" value="Classic Zinc Finger"/>
    <property type="match status" value="3"/>
</dbReference>
<comment type="subcellular location">
    <subcellularLocation>
        <location evidence="1">Nucleus</location>
    </subcellularLocation>
</comment>
<dbReference type="GO" id="GO:0005634">
    <property type="term" value="C:nucleus"/>
    <property type="evidence" value="ECO:0007669"/>
    <property type="project" value="UniProtKB-SubCell"/>
</dbReference>
<dbReference type="GO" id="GO:0008270">
    <property type="term" value="F:zinc ion binding"/>
    <property type="evidence" value="ECO:0007669"/>
    <property type="project" value="UniProtKB-KW"/>
</dbReference>
<dbReference type="Pfam" id="PF00096">
    <property type="entry name" value="zf-C2H2"/>
    <property type="match status" value="2"/>
</dbReference>
<feature type="compositionally biased region" description="Basic residues" evidence="8">
    <location>
        <begin position="133"/>
        <end position="146"/>
    </location>
</feature>
<feature type="compositionally biased region" description="Low complexity" evidence="8">
    <location>
        <begin position="118"/>
        <end position="132"/>
    </location>
</feature>
<feature type="compositionally biased region" description="Polar residues" evidence="8">
    <location>
        <begin position="103"/>
        <end position="113"/>
    </location>
</feature>
<evidence type="ECO:0000256" key="5">
    <source>
        <dbReference type="ARBA" id="ARBA00022833"/>
    </source>
</evidence>
<evidence type="ECO:0000256" key="2">
    <source>
        <dbReference type="ARBA" id="ARBA00022723"/>
    </source>
</evidence>
<reference evidence="10 11" key="1">
    <citation type="journal article" date="2019" name="Mol. Ecol. Resour.">
        <title>Chromosome-level genome assembly of Triplophysa tibetana, a fish adapted to the harsh high-altitude environment of the Tibetan Plateau.</title>
        <authorList>
            <person name="Yang X."/>
            <person name="Liu H."/>
            <person name="Ma Z."/>
            <person name="Zou Y."/>
            <person name="Zou M."/>
            <person name="Mao Y."/>
            <person name="Li X."/>
            <person name="Wang H."/>
            <person name="Chen T."/>
            <person name="Wang W."/>
            <person name="Yang R."/>
        </authorList>
    </citation>
    <scope>NUCLEOTIDE SEQUENCE [LARGE SCALE GENOMIC DNA]</scope>
    <source>
        <strain evidence="10">TTIB1903HZAU</strain>
        <tissue evidence="10">Muscle</tissue>
    </source>
</reference>
<dbReference type="Proteomes" id="UP000324632">
    <property type="component" value="Chromosome 4"/>
</dbReference>
<dbReference type="PANTHER" id="PTHR23226">
    <property type="entry name" value="ZINC FINGER AND SCAN DOMAIN-CONTAINING"/>
    <property type="match status" value="1"/>
</dbReference>
<feature type="region of interest" description="Disordered" evidence="8">
    <location>
        <begin position="166"/>
        <end position="190"/>
    </location>
</feature>
<feature type="domain" description="C2H2-type" evidence="9">
    <location>
        <begin position="413"/>
        <end position="440"/>
    </location>
</feature>
<gene>
    <name evidence="10" type="ORF">E1301_Tti014298</name>
</gene>
<keyword evidence="3" id="KW-0677">Repeat</keyword>
<feature type="domain" description="C2H2-type" evidence="9">
    <location>
        <begin position="385"/>
        <end position="412"/>
    </location>
</feature>
<sequence length="467" mass="53435">MQKEVLIRIQSSCGVFEQVLPNPGDRTLDDYARGSVARRGFLPEVLMNSYFLAGLVSPPPLEEKERMIRGSFQDLVKDLAFSGPQESSHSHLDSIPEDRVVGSLTSGYSTQPRGLQIRCSRGLRSSRCSSRQLVRRSSRQPVRHSSRQPGPFCHCFLTVKLTLEDNETDDKVEEDPDNEASSSDEMWSSRNLITTQPLLDKLSEQKSRHTQDSELSLTLLCYTDTNPTDAQDTVCDSYHTLNQDESTDQTSTESLDSVCNAGEQQILNTRPLNMCSVRLMDCRKLMEMKTQTTEEEEEQTDEDENHDDFIPSDESGDSCGDGETAAQTLSCITCGKTFSSQRRLETHERKHTEQKLFTCTRCDISFPTLQEKKLHSQEHRDEKHFHCQQCGKNFVSSSSLKRHMRTHTGEKPFHCSECEKCFGTKRSLDAHQRIHTGEKMYKKKHFHYSILRRMYLPEDSRTHPFET</sequence>
<dbReference type="Pfam" id="PF13912">
    <property type="entry name" value="zf-C2H2_6"/>
    <property type="match status" value="1"/>
</dbReference>
<dbReference type="PANTHER" id="PTHR23226:SF416">
    <property type="entry name" value="FI01424P"/>
    <property type="match status" value="1"/>
</dbReference>
<feature type="domain" description="C2H2-type" evidence="9">
    <location>
        <begin position="357"/>
        <end position="384"/>
    </location>
</feature>
<feature type="domain" description="C2H2-type" evidence="9">
    <location>
        <begin position="329"/>
        <end position="356"/>
    </location>
</feature>
<feature type="compositionally biased region" description="Acidic residues" evidence="8">
    <location>
        <begin position="293"/>
        <end position="316"/>
    </location>
</feature>
<feature type="region of interest" description="Disordered" evidence="8">
    <location>
        <begin position="103"/>
        <end position="148"/>
    </location>
</feature>
<evidence type="ECO:0000313" key="11">
    <source>
        <dbReference type="Proteomes" id="UP000324632"/>
    </source>
</evidence>